<feature type="domain" description="Cupin type-1" evidence="10">
    <location>
        <begin position="60"/>
        <end position="206"/>
    </location>
</feature>
<dbReference type="SMART" id="SM00835">
    <property type="entry name" value="Cupin_1"/>
    <property type="match status" value="1"/>
</dbReference>
<keyword evidence="6 7" id="KW-0464">Manganese</keyword>
<dbReference type="GO" id="GO:0030145">
    <property type="term" value="F:manganese ion binding"/>
    <property type="evidence" value="ECO:0007669"/>
    <property type="project" value="UniProtKB-UniRule"/>
</dbReference>
<feature type="binding site" evidence="8">
    <location>
        <position position="153"/>
    </location>
    <ligand>
        <name>Mn(2+)</name>
        <dbReference type="ChEBI" id="CHEBI:29035"/>
    </ligand>
</feature>
<proteinExistence type="inferred from homology"/>
<dbReference type="InterPro" id="IPR001929">
    <property type="entry name" value="Germin"/>
</dbReference>
<feature type="binding site" evidence="7">
    <location>
        <position position="114"/>
    </location>
    <ligand>
        <name>oxalate</name>
        <dbReference type="ChEBI" id="CHEBI:30623"/>
    </ligand>
</feature>
<gene>
    <name evidence="11" type="ORF">RJ639_031953</name>
</gene>
<dbReference type="InterPro" id="IPR006045">
    <property type="entry name" value="Cupin_1"/>
</dbReference>
<evidence type="ECO:0000256" key="7">
    <source>
        <dbReference type="PIRSR" id="PIRSR601929-1"/>
    </source>
</evidence>
<keyword evidence="9" id="KW-0732">Signal</keyword>
<feature type="binding site" evidence="8">
    <location>
        <position position="109"/>
    </location>
    <ligand>
        <name>Mn(2+)</name>
        <dbReference type="ChEBI" id="CHEBI:29035"/>
    </ligand>
</feature>
<keyword evidence="5 7" id="KW-0479">Metal-binding</keyword>
<evidence type="ECO:0000256" key="9">
    <source>
        <dbReference type="RuleBase" id="RU366015"/>
    </source>
</evidence>
<feature type="binding site" evidence="7">
    <location>
        <position position="109"/>
    </location>
    <ligand>
        <name>oxalate</name>
        <dbReference type="ChEBI" id="CHEBI:30623"/>
    </ligand>
</feature>
<evidence type="ECO:0000259" key="10">
    <source>
        <dbReference type="SMART" id="SM00835"/>
    </source>
</evidence>
<keyword evidence="3 9" id="KW-0052">Apoplast</keyword>
<dbReference type="PRINTS" id="PR00325">
    <property type="entry name" value="GERMIN"/>
</dbReference>
<dbReference type="EMBL" id="JAVXUP010000122">
    <property type="protein sequence ID" value="KAK3037459.1"/>
    <property type="molecule type" value="Genomic_DNA"/>
</dbReference>
<feature type="binding site" evidence="8">
    <location>
        <position position="114"/>
    </location>
    <ligand>
        <name>Mn(2+)</name>
        <dbReference type="ChEBI" id="CHEBI:29035"/>
    </ligand>
</feature>
<dbReference type="PANTHER" id="PTHR31238">
    <property type="entry name" value="GERMIN-LIKE PROTEIN SUBFAMILY 3 MEMBER 3"/>
    <property type="match status" value="1"/>
</dbReference>
<feature type="signal peptide" evidence="9">
    <location>
        <begin position="1"/>
        <end position="34"/>
    </location>
</feature>
<dbReference type="InterPro" id="IPR014710">
    <property type="entry name" value="RmlC-like_jellyroll"/>
</dbReference>
<evidence type="ECO:0000256" key="5">
    <source>
        <dbReference type="ARBA" id="ARBA00022723"/>
    </source>
</evidence>
<evidence type="ECO:0000313" key="12">
    <source>
        <dbReference type="Proteomes" id="UP001188597"/>
    </source>
</evidence>
<feature type="chain" id="PRO_5041514745" description="Germin-like protein" evidence="9">
    <location>
        <begin position="35"/>
        <end position="213"/>
    </location>
</feature>
<evidence type="ECO:0000256" key="1">
    <source>
        <dbReference type="ARBA" id="ARBA00004271"/>
    </source>
</evidence>
<dbReference type="Pfam" id="PF00190">
    <property type="entry name" value="Cupin_1"/>
    <property type="match status" value="1"/>
</dbReference>
<comment type="caution">
    <text evidence="11">The sequence shown here is derived from an EMBL/GenBank/DDBJ whole genome shotgun (WGS) entry which is preliminary data.</text>
</comment>
<organism evidence="11 12">
    <name type="scientific">Escallonia herrerae</name>
    <dbReference type="NCBI Taxonomy" id="1293975"/>
    <lineage>
        <taxon>Eukaryota</taxon>
        <taxon>Viridiplantae</taxon>
        <taxon>Streptophyta</taxon>
        <taxon>Embryophyta</taxon>
        <taxon>Tracheophyta</taxon>
        <taxon>Spermatophyta</taxon>
        <taxon>Magnoliopsida</taxon>
        <taxon>eudicotyledons</taxon>
        <taxon>Gunneridae</taxon>
        <taxon>Pentapetalae</taxon>
        <taxon>asterids</taxon>
        <taxon>campanulids</taxon>
        <taxon>Escalloniales</taxon>
        <taxon>Escalloniaceae</taxon>
        <taxon>Escallonia</taxon>
    </lineage>
</organism>
<dbReference type="AlphaFoldDB" id="A0AA88X2I6"/>
<reference evidence="11" key="1">
    <citation type="submission" date="2022-12" db="EMBL/GenBank/DDBJ databases">
        <title>Draft genome assemblies for two species of Escallonia (Escalloniales).</title>
        <authorList>
            <person name="Chanderbali A."/>
            <person name="Dervinis C."/>
            <person name="Anghel I."/>
            <person name="Soltis D."/>
            <person name="Soltis P."/>
            <person name="Zapata F."/>
        </authorList>
    </citation>
    <scope>NUCLEOTIDE SEQUENCE</scope>
    <source>
        <strain evidence="11">UCBG64.0493</strain>
        <tissue evidence="11">Leaf</tissue>
    </source>
</reference>
<dbReference type="Gene3D" id="2.60.120.10">
    <property type="entry name" value="Jelly Rolls"/>
    <property type="match status" value="1"/>
</dbReference>
<dbReference type="InterPro" id="IPR011051">
    <property type="entry name" value="RmlC_Cupin_sf"/>
</dbReference>
<evidence type="ECO:0000256" key="4">
    <source>
        <dbReference type="ARBA" id="ARBA00022525"/>
    </source>
</evidence>
<accession>A0AA88X2I6</accession>
<protein>
    <recommendedName>
        <fullName evidence="9">Germin-like protein</fullName>
    </recommendedName>
</protein>
<feature type="binding site" evidence="7">
    <location>
        <position position="104"/>
    </location>
    <ligand>
        <name>oxalate</name>
        <dbReference type="ChEBI" id="CHEBI:30623"/>
    </ligand>
</feature>
<dbReference type="SUPFAM" id="SSF51182">
    <property type="entry name" value="RmlC-like cupins"/>
    <property type="match status" value="1"/>
</dbReference>
<dbReference type="GO" id="GO:0048046">
    <property type="term" value="C:apoplast"/>
    <property type="evidence" value="ECO:0007669"/>
    <property type="project" value="UniProtKB-SubCell"/>
</dbReference>
<comment type="subcellular location">
    <subcellularLocation>
        <location evidence="1 9">Secreted</location>
        <location evidence="1 9">Extracellular space</location>
        <location evidence="1 9">Apoplast</location>
    </subcellularLocation>
</comment>
<dbReference type="Proteomes" id="UP001188597">
    <property type="component" value="Unassembled WGS sequence"/>
</dbReference>
<keyword evidence="12" id="KW-1185">Reference proteome</keyword>
<evidence type="ECO:0000256" key="2">
    <source>
        <dbReference type="ARBA" id="ARBA00007456"/>
    </source>
</evidence>
<evidence type="ECO:0000313" key="11">
    <source>
        <dbReference type="EMBL" id="KAK3037459.1"/>
    </source>
</evidence>
<feature type="binding site" evidence="8">
    <location>
        <position position="107"/>
    </location>
    <ligand>
        <name>Mn(2+)</name>
        <dbReference type="ChEBI" id="CHEBI:29035"/>
    </ligand>
</feature>
<name>A0AA88X2I6_9ASTE</name>
<evidence type="ECO:0000256" key="8">
    <source>
        <dbReference type="PIRSR" id="PIRSR601929-2"/>
    </source>
</evidence>
<keyword evidence="4 9" id="KW-0964">Secreted</keyword>
<evidence type="ECO:0000256" key="6">
    <source>
        <dbReference type="ARBA" id="ARBA00023211"/>
    </source>
</evidence>
<comment type="similarity">
    <text evidence="2 9">Belongs to the germin family.</text>
</comment>
<dbReference type="CDD" id="cd02241">
    <property type="entry name" value="cupin_OxOx"/>
    <property type="match status" value="1"/>
</dbReference>
<sequence length="213" mass="23015">MHTLQALHHLNINMANSLFLLPTFALLFLTTVLARDPNLVVDFVGPNVSTDFPGRYFTYTGLRGGAPPPAHGIGHKGVKSDEFPALNGMGVSMELVEFAPGAVNGPHTHPRGSELLFVLEGALRVGTTDSRGKLYKNDLQKYDVFLFPEGLPHYEANLNKGEKAVVVMMFGSADAGFVSLSQSLFGSGISDEVLMKTLKVSAETIQELKDAQK</sequence>
<evidence type="ECO:0000256" key="3">
    <source>
        <dbReference type="ARBA" id="ARBA00022523"/>
    </source>
</evidence>